<name>A0ABU9XBW7_9BACI</name>
<dbReference type="RefSeq" id="WP_345823230.1">
    <property type="nucleotide sequence ID" value="NZ_JBDIML010000001.1"/>
</dbReference>
<reference evidence="2 3" key="1">
    <citation type="submission" date="2024-05" db="EMBL/GenBank/DDBJ databases">
        <authorList>
            <person name="Haq I."/>
            <person name="Ullah Z."/>
            <person name="Ahmad R."/>
            <person name="Li M."/>
            <person name="Tong Y."/>
        </authorList>
    </citation>
    <scope>NUCLEOTIDE SEQUENCE [LARGE SCALE GENOMIC DNA]</scope>
    <source>
        <strain evidence="2 3">16A2E</strain>
    </source>
</reference>
<dbReference type="InterPro" id="IPR004518">
    <property type="entry name" value="MazG-like_dom"/>
</dbReference>
<feature type="domain" description="NTP pyrophosphohydrolase MazG-like" evidence="1">
    <location>
        <begin position="24"/>
        <end position="77"/>
    </location>
</feature>
<comment type="caution">
    <text evidence="2">The sequence shown here is derived from an EMBL/GenBank/DDBJ whole genome shotgun (WGS) entry which is preliminary data.</text>
</comment>
<dbReference type="PANTHER" id="PTHR42702:SF1">
    <property type="entry name" value="REGULATORY PROTEIN FOR BETA-LACTAMASE"/>
    <property type="match status" value="1"/>
</dbReference>
<accession>A0ABU9XBW7</accession>
<dbReference type="Proteomes" id="UP001444625">
    <property type="component" value="Unassembled WGS sequence"/>
</dbReference>
<dbReference type="SUPFAM" id="SSF101386">
    <property type="entry name" value="all-alpha NTP pyrophosphatases"/>
    <property type="match status" value="1"/>
</dbReference>
<evidence type="ECO:0000313" key="2">
    <source>
        <dbReference type="EMBL" id="MEN2765756.1"/>
    </source>
</evidence>
<gene>
    <name evidence="2" type="ORF">ABC228_01025</name>
</gene>
<dbReference type="CDD" id="cd11540">
    <property type="entry name" value="NTP-PPase_u3"/>
    <property type="match status" value="1"/>
</dbReference>
<dbReference type="Pfam" id="PF03819">
    <property type="entry name" value="MazG"/>
    <property type="match status" value="1"/>
</dbReference>
<proteinExistence type="predicted"/>
<protein>
    <submittedName>
        <fullName evidence="2">MazG-like family protein</fullName>
    </submittedName>
</protein>
<sequence length="103" mass="11357">MNLTQVTNKIAEWAEEKGLDEAKPEKQMLKLMEEVGELAQGLAKGNRDQVIDSIGDVYVVLKILSMQLDLDLTACIAAAYGEISDRKGKMINGVFVKESDLND</sequence>
<dbReference type="Gene3D" id="1.10.287.1080">
    <property type="entry name" value="MazG-like"/>
    <property type="match status" value="1"/>
</dbReference>
<keyword evidence="3" id="KW-1185">Reference proteome</keyword>
<organism evidence="2 3">
    <name type="scientific">Ornithinibacillus xuwenensis</name>
    <dbReference type="NCBI Taxonomy" id="3144668"/>
    <lineage>
        <taxon>Bacteria</taxon>
        <taxon>Bacillati</taxon>
        <taxon>Bacillota</taxon>
        <taxon>Bacilli</taxon>
        <taxon>Bacillales</taxon>
        <taxon>Bacillaceae</taxon>
        <taxon>Ornithinibacillus</taxon>
    </lineage>
</organism>
<evidence type="ECO:0000259" key="1">
    <source>
        <dbReference type="Pfam" id="PF03819"/>
    </source>
</evidence>
<evidence type="ECO:0000313" key="3">
    <source>
        <dbReference type="Proteomes" id="UP001444625"/>
    </source>
</evidence>
<dbReference type="PANTHER" id="PTHR42702">
    <property type="entry name" value="NUCLEOTIDE PYROPHOSPHOHYDROLASE"/>
    <property type="match status" value="1"/>
</dbReference>
<dbReference type="EMBL" id="JBDIML010000001">
    <property type="protein sequence ID" value="MEN2765756.1"/>
    <property type="molecule type" value="Genomic_DNA"/>
</dbReference>